<comment type="caution">
    <text evidence="2">The sequence shown here is derived from an EMBL/GenBank/DDBJ whole genome shotgun (WGS) entry which is preliminary data.</text>
</comment>
<proteinExistence type="predicted"/>
<dbReference type="EMBL" id="BAAANN010000003">
    <property type="protein sequence ID" value="GAA1944161.1"/>
    <property type="molecule type" value="Genomic_DNA"/>
</dbReference>
<evidence type="ECO:0000259" key="1">
    <source>
        <dbReference type="Pfam" id="PF00296"/>
    </source>
</evidence>
<dbReference type="PANTHER" id="PTHR43244:SF2">
    <property type="entry name" value="CONSERVED HYPOTHETICAL ALANINE AND PROLINE-RICH PROTEIN"/>
    <property type="match status" value="1"/>
</dbReference>
<dbReference type="Gene3D" id="3.20.20.30">
    <property type="entry name" value="Luciferase-like domain"/>
    <property type="match status" value="1"/>
</dbReference>
<gene>
    <name evidence="2" type="ORF">GCM10009754_09790</name>
</gene>
<dbReference type="Proteomes" id="UP001501116">
    <property type="component" value="Unassembled WGS sequence"/>
</dbReference>
<dbReference type="Pfam" id="PF00296">
    <property type="entry name" value="Bac_luciferase"/>
    <property type="match status" value="1"/>
</dbReference>
<dbReference type="InterPro" id="IPR050564">
    <property type="entry name" value="F420-G6PD/mer"/>
</dbReference>
<dbReference type="SUPFAM" id="SSF51679">
    <property type="entry name" value="Bacterial luciferase-like"/>
    <property type="match status" value="1"/>
</dbReference>
<dbReference type="CDD" id="cd01097">
    <property type="entry name" value="Tetrahydromethanopterin_reductase"/>
    <property type="match status" value="1"/>
</dbReference>
<evidence type="ECO:0000313" key="2">
    <source>
        <dbReference type="EMBL" id="GAA1944161.1"/>
    </source>
</evidence>
<dbReference type="PANTHER" id="PTHR43244">
    <property type="match status" value="1"/>
</dbReference>
<dbReference type="InterPro" id="IPR019922">
    <property type="entry name" value="Lucif-like_OxRdatse_MSMEG_4141"/>
</dbReference>
<dbReference type="InterPro" id="IPR036661">
    <property type="entry name" value="Luciferase-like_sf"/>
</dbReference>
<organism evidence="2 3">
    <name type="scientific">Amycolatopsis minnesotensis</name>
    <dbReference type="NCBI Taxonomy" id="337894"/>
    <lineage>
        <taxon>Bacteria</taxon>
        <taxon>Bacillati</taxon>
        <taxon>Actinomycetota</taxon>
        <taxon>Actinomycetes</taxon>
        <taxon>Pseudonocardiales</taxon>
        <taxon>Pseudonocardiaceae</taxon>
        <taxon>Amycolatopsis</taxon>
    </lineage>
</organism>
<reference evidence="2 3" key="1">
    <citation type="journal article" date="2019" name="Int. J. Syst. Evol. Microbiol.">
        <title>The Global Catalogue of Microorganisms (GCM) 10K type strain sequencing project: providing services to taxonomists for standard genome sequencing and annotation.</title>
        <authorList>
            <consortium name="The Broad Institute Genomics Platform"/>
            <consortium name="The Broad Institute Genome Sequencing Center for Infectious Disease"/>
            <person name="Wu L."/>
            <person name="Ma J."/>
        </authorList>
    </citation>
    <scope>NUCLEOTIDE SEQUENCE [LARGE SCALE GENOMIC DNA]</scope>
    <source>
        <strain evidence="2 3">JCM 14545</strain>
    </source>
</reference>
<dbReference type="NCBIfam" id="TIGR03620">
    <property type="entry name" value="F420_MSMEG_4141"/>
    <property type="match status" value="1"/>
</dbReference>
<accession>A0ABN2Q4H6</accession>
<feature type="domain" description="Luciferase-like" evidence="1">
    <location>
        <begin position="17"/>
        <end position="272"/>
    </location>
</feature>
<evidence type="ECO:0000313" key="3">
    <source>
        <dbReference type="Proteomes" id="UP001501116"/>
    </source>
</evidence>
<protein>
    <submittedName>
        <fullName evidence="2">TIGR03620 family F420-dependent LLM class oxidoreductase</fullName>
    </submittedName>
</protein>
<dbReference type="RefSeq" id="WP_344413852.1">
    <property type="nucleotide sequence ID" value="NZ_BAAANN010000003.1"/>
</dbReference>
<name>A0ABN2Q4H6_9PSEU</name>
<sequence length="299" mass="31967">MRPELGRLGVWTWAFDQQPWTKAAEAVAEMEELGYGTVWFGEGAGRDATTQAALLLSATKRIVVAPGIANIYRHYPETLAQAERALAEAFPGRFVLGLGVGGRRITEAHGRHWGPPLSTMRDYLDAMDAARLTAPGPAEPSPRVLAALGPKMLRLAAERTWGAHPFLLPAEHTAYAREIAGPGAVLAVHQAVAVHPDPVRAKEIARAGVSGWIAQAEVVPSRWNLVKELTGFDESDLDGGGSDRLVDAMVAAGDVAAVAERIRRQFDAGADHVCIGVMTGAPEAELALDELRQLAEALR</sequence>
<dbReference type="InterPro" id="IPR011251">
    <property type="entry name" value="Luciferase-like_dom"/>
</dbReference>
<keyword evidence="3" id="KW-1185">Reference proteome</keyword>